<dbReference type="PANTHER" id="PTHR31423">
    <property type="entry name" value="YBAK DOMAIN-CONTAINING PROTEIN"/>
    <property type="match status" value="1"/>
</dbReference>
<gene>
    <name evidence="3" type="ORF">IAB71_04045</name>
</gene>
<dbReference type="Pfam" id="PF04073">
    <property type="entry name" value="tRNA_edit"/>
    <property type="match status" value="1"/>
</dbReference>
<dbReference type="CDD" id="cd04335">
    <property type="entry name" value="PrdX_deacylase"/>
    <property type="match status" value="1"/>
</dbReference>
<sequence>MEVFEGRPESCEGRLEKECAVYDLLDRLGIPFLRADHEAVMTMEGCEAADRVLGVEMCKNLFLCNAQKTSFYLLLMPGDKKFKTKDLSKQIQSARLSFAGAEYMEKYLNIEPGAVSILGLMYDREKRVRLLIDRETLEAEYLGCHPCVNTSSLKIKMSDILEKFLPWTGHAYTAVDLPRE</sequence>
<dbReference type="GO" id="GO:0002161">
    <property type="term" value="F:aminoacyl-tRNA deacylase activity"/>
    <property type="evidence" value="ECO:0007669"/>
    <property type="project" value="InterPro"/>
</dbReference>
<dbReference type="Gene3D" id="3.90.960.10">
    <property type="entry name" value="YbaK/aminoacyl-tRNA synthetase-associated domain"/>
    <property type="match status" value="1"/>
</dbReference>
<comment type="caution">
    <text evidence="3">The sequence shown here is derived from an EMBL/GenBank/DDBJ whole genome shotgun (WGS) entry which is preliminary data.</text>
</comment>
<comment type="similarity">
    <text evidence="1">Belongs to the PRORSD1 family.</text>
</comment>
<evidence type="ECO:0000256" key="1">
    <source>
        <dbReference type="ARBA" id="ARBA00010201"/>
    </source>
</evidence>
<name>A0A9D1P3E1_9FIRM</name>
<dbReference type="Proteomes" id="UP000824169">
    <property type="component" value="Unassembled WGS sequence"/>
</dbReference>
<organism evidence="3 4">
    <name type="scientific">Candidatus Scatomonas pullistercoris</name>
    <dbReference type="NCBI Taxonomy" id="2840920"/>
    <lineage>
        <taxon>Bacteria</taxon>
        <taxon>Bacillati</taxon>
        <taxon>Bacillota</taxon>
        <taxon>Clostridia</taxon>
        <taxon>Lachnospirales</taxon>
        <taxon>Lachnospiraceae</taxon>
        <taxon>Lachnospiraceae incertae sedis</taxon>
        <taxon>Candidatus Scatomonas</taxon>
    </lineage>
</organism>
<dbReference type="AlphaFoldDB" id="A0A9D1P3E1"/>
<proteinExistence type="inferred from homology"/>
<dbReference type="PANTHER" id="PTHR31423:SF3">
    <property type="entry name" value="PROLYL-TRNA SYNTHETASE ASSOCIATED DOMAIN-CONTAINING PROTEIN 1-RELATED"/>
    <property type="match status" value="1"/>
</dbReference>
<dbReference type="EMBL" id="DVOO01000011">
    <property type="protein sequence ID" value="HIV24949.1"/>
    <property type="molecule type" value="Genomic_DNA"/>
</dbReference>
<reference evidence="3" key="1">
    <citation type="submission" date="2020-10" db="EMBL/GenBank/DDBJ databases">
        <authorList>
            <person name="Gilroy R."/>
        </authorList>
    </citation>
    <scope>NUCLEOTIDE SEQUENCE</scope>
    <source>
        <strain evidence="3">CHK188-20938</strain>
    </source>
</reference>
<feature type="domain" description="YbaK/aminoacyl-tRNA synthetase-associated" evidence="2">
    <location>
        <begin position="37"/>
        <end position="161"/>
    </location>
</feature>
<dbReference type="InterPro" id="IPR040285">
    <property type="entry name" value="ProX/PRXD1"/>
</dbReference>
<dbReference type="SUPFAM" id="SSF55826">
    <property type="entry name" value="YbaK/ProRS associated domain"/>
    <property type="match status" value="1"/>
</dbReference>
<evidence type="ECO:0000313" key="3">
    <source>
        <dbReference type="EMBL" id="HIV24949.1"/>
    </source>
</evidence>
<reference evidence="3" key="2">
    <citation type="journal article" date="2021" name="PeerJ">
        <title>Extensive microbial diversity within the chicken gut microbiome revealed by metagenomics and culture.</title>
        <authorList>
            <person name="Gilroy R."/>
            <person name="Ravi A."/>
            <person name="Getino M."/>
            <person name="Pursley I."/>
            <person name="Horton D.L."/>
            <person name="Alikhan N.F."/>
            <person name="Baker D."/>
            <person name="Gharbi K."/>
            <person name="Hall N."/>
            <person name="Watson M."/>
            <person name="Adriaenssens E.M."/>
            <person name="Foster-Nyarko E."/>
            <person name="Jarju S."/>
            <person name="Secka A."/>
            <person name="Antonio M."/>
            <person name="Oren A."/>
            <person name="Chaudhuri R.R."/>
            <person name="La Ragione R."/>
            <person name="Hildebrand F."/>
            <person name="Pallen M.J."/>
        </authorList>
    </citation>
    <scope>NUCLEOTIDE SEQUENCE</scope>
    <source>
        <strain evidence="3">CHK188-20938</strain>
    </source>
</reference>
<protein>
    <submittedName>
        <fullName evidence="3">Prolyl-tRNA synthetase associated domain-containing protein</fullName>
    </submittedName>
</protein>
<accession>A0A9D1P3E1</accession>
<dbReference type="InterPro" id="IPR036754">
    <property type="entry name" value="YbaK/aa-tRNA-synt-asso_dom_sf"/>
</dbReference>
<dbReference type="InterPro" id="IPR007214">
    <property type="entry name" value="YbaK/aa-tRNA-synth-assoc-dom"/>
</dbReference>
<evidence type="ECO:0000313" key="4">
    <source>
        <dbReference type="Proteomes" id="UP000824169"/>
    </source>
</evidence>
<evidence type="ECO:0000259" key="2">
    <source>
        <dbReference type="Pfam" id="PF04073"/>
    </source>
</evidence>